<proteinExistence type="inferred from homology"/>
<dbReference type="Pfam" id="PF13848">
    <property type="entry name" value="Thioredoxin_6"/>
    <property type="match status" value="1"/>
</dbReference>
<feature type="disulfide bond" description="Redox-active" evidence="12">
    <location>
        <begin position="59"/>
        <end position="62"/>
    </location>
</feature>
<dbReference type="PRINTS" id="PR00421">
    <property type="entry name" value="THIOREDOXIN"/>
</dbReference>
<dbReference type="GO" id="GO:0003756">
    <property type="term" value="F:protein disulfide isomerase activity"/>
    <property type="evidence" value="ECO:0007669"/>
    <property type="project" value="UniProtKB-EC"/>
</dbReference>
<dbReference type="CDD" id="cd02982">
    <property type="entry name" value="PDI_b'_family"/>
    <property type="match status" value="1"/>
</dbReference>
<gene>
    <name evidence="17" type="ORF">O181_072905</name>
</gene>
<accession>A0A9Q3F1F5</accession>
<evidence type="ECO:0000256" key="14">
    <source>
        <dbReference type="RuleBase" id="RU361130"/>
    </source>
</evidence>
<dbReference type="InterPro" id="IPR005792">
    <property type="entry name" value="Prot_disulphide_isomerase"/>
</dbReference>
<comment type="function">
    <text evidence="2">Participates in the folding of proteins containing disulfide bonds, may be involved in glycosylation, prolyl hydroxylation and triglyceride transfer.</text>
</comment>
<evidence type="ECO:0000259" key="16">
    <source>
        <dbReference type="PROSITE" id="PS51352"/>
    </source>
</evidence>
<feature type="domain" description="Thioredoxin" evidence="16">
    <location>
        <begin position="348"/>
        <end position="481"/>
    </location>
</feature>
<dbReference type="SUPFAM" id="SSF52833">
    <property type="entry name" value="Thioredoxin-like"/>
    <property type="match status" value="4"/>
</dbReference>
<dbReference type="CDD" id="cd02961">
    <property type="entry name" value="PDI_a_family"/>
    <property type="match status" value="1"/>
</dbReference>
<dbReference type="CDD" id="cd02981">
    <property type="entry name" value="PDI_b_family"/>
    <property type="match status" value="1"/>
</dbReference>
<dbReference type="PROSITE" id="PS00194">
    <property type="entry name" value="THIOREDOXIN_1"/>
    <property type="match status" value="1"/>
</dbReference>
<dbReference type="GO" id="GO:0034976">
    <property type="term" value="P:response to endoplasmic reticulum stress"/>
    <property type="evidence" value="ECO:0007669"/>
    <property type="project" value="TreeGrafter"/>
</dbReference>
<evidence type="ECO:0000256" key="6">
    <source>
        <dbReference type="ARBA" id="ARBA00022729"/>
    </source>
</evidence>
<comment type="caution">
    <text evidence="17">The sequence shown here is derived from an EMBL/GenBank/DDBJ whole genome shotgun (WGS) entry which is preliminary data.</text>
</comment>
<comment type="similarity">
    <text evidence="4 13">Belongs to the protein disulfide isomerase family.</text>
</comment>
<dbReference type="FunFam" id="3.40.30.10:FF:000042">
    <property type="entry name" value="protein disulfide-isomerase A2"/>
    <property type="match status" value="1"/>
</dbReference>
<comment type="subcellular location">
    <subcellularLocation>
        <location evidence="3">Endoplasmic reticulum lumen</location>
    </subcellularLocation>
</comment>
<keyword evidence="7" id="KW-0677">Repeat</keyword>
<evidence type="ECO:0000256" key="4">
    <source>
        <dbReference type="ARBA" id="ARBA00006347"/>
    </source>
</evidence>
<dbReference type="PANTHER" id="PTHR18929">
    <property type="entry name" value="PROTEIN DISULFIDE ISOMERASE"/>
    <property type="match status" value="1"/>
</dbReference>
<evidence type="ECO:0000256" key="7">
    <source>
        <dbReference type="ARBA" id="ARBA00022737"/>
    </source>
</evidence>
<dbReference type="CDD" id="cd02995">
    <property type="entry name" value="PDI_a_PDI_a'_C"/>
    <property type="match status" value="1"/>
</dbReference>
<keyword evidence="8" id="KW-0256">Endoplasmic reticulum</keyword>
<dbReference type="PROSITE" id="PS51352">
    <property type="entry name" value="THIOREDOXIN_2"/>
    <property type="match status" value="2"/>
</dbReference>
<evidence type="ECO:0000256" key="9">
    <source>
        <dbReference type="ARBA" id="ARBA00023157"/>
    </source>
</evidence>
<evidence type="ECO:0000313" key="18">
    <source>
        <dbReference type="Proteomes" id="UP000765509"/>
    </source>
</evidence>
<dbReference type="FunFam" id="3.40.30.10:FF:000017">
    <property type="entry name" value="Protein disulfide-isomerase A4"/>
    <property type="match status" value="1"/>
</dbReference>
<keyword evidence="11 12" id="KW-0676">Redox-active center</keyword>
<sequence length="525" mass="59152">MLFRSIHVLAASFFLSSIYASDDHDQDNSSQVISLDVNNFQSTIDSHKLIMVEFMTPWCGYCKALMPEYENAAKTLHSRNITLAKVDCSAPEESELCQKQEVTGYPTLKIFEDAKVSDYNGPRKSDGIVSFMVKRSLPAISIITSDNHTDFTQSSDVVVVAYLDQSDHESLEVYTSYAKSKRDDYIFGVCHDHSSIKDVSSLSRPSLVVWKKFDEGRNDFHGEKFTADSVTKFVSSNAVPLLDELSPNNFEFYSTSGRPLAYIFIEATNPYRESLLKSLEPLAKESKGKINFVWIDALKFADHAKSLNLPANHWPEFVIQDFSANTKFPLDSHKEVNHDNLAEFLKDFNEGNIKPSFKSQPIPVKQGPGSHVLVNAQFDEVVFGDSNKKDVFIEFYAPWCGHCKRLKPIWDNLANSFKDSNDKVLITKFDATENDVPPSSGIAVHGFPTLKFKKAGSKEFMDYEGDRTLDALIEFVEENSVNQVKAVKVEVDEEIEGGDSSEQMVFKSEEPEPVEDDKDAEHDEL</sequence>
<feature type="signal peptide" evidence="14">
    <location>
        <begin position="1"/>
        <end position="20"/>
    </location>
</feature>
<organism evidence="17 18">
    <name type="scientific">Austropuccinia psidii MF-1</name>
    <dbReference type="NCBI Taxonomy" id="1389203"/>
    <lineage>
        <taxon>Eukaryota</taxon>
        <taxon>Fungi</taxon>
        <taxon>Dikarya</taxon>
        <taxon>Basidiomycota</taxon>
        <taxon>Pucciniomycotina</taxon>
        <taxon>Pucciniomycetes</taxon>
        <taxon>Pucciniales</taxon>
        <taxon>Sphaerophragmiaceae</taxon>
        <taxon>Austropuccinia</taxon>
    </lineage>
</organism>
<dbReference type="NCBIfam" id="TIGR01126">
    <property type="entry name" value="pdi_dom"/>
    <property type="match status" value="1"/>
</dbReference>
<dbReference type="InterPro" id="IPR017937">
    <property type="entry name" value="Thioredoxin_CS"/>
</dbReference>
<evidence type="ECO:0000256" key="2">
    <source>
        <dbReference type="ARBA" id="ARBA00002692"/>
    </source>
</evidence>
<dbReference type="Pfam" id="PF00085">
    <property type="entry name" value="Thioredoxin"/>
    <property type="match status" value="2"/>
</dbReference>
<dbReference type="NCBIfam" id="TIGR01130">
    <property type="entry name" value="ER_PDI_fam"/>
    <property type="match status" value="1"/>
</dbReference>
<reference evidence="17" key="1">
    <citation type="submission" date="2021-03" db="EMBL/GenBank/DDBJ databases">
        <title>Draft genome sequence of rust myrtle Austropuccinia psidii MF-1, a brazilian biotype.</title>
        <authorList>
            <person name="Quecine M.C."/>
            <person name="Pachon D.M.R."/>
            <person name="Bonatelli M.L."/>
            <person name="Correr F.H."/>
            <person name="Franceschini L.M."/>
            <person name="Leite T.F."/>
            <person name="Margarido G.R.A."/>
            <person name="Almeida C.A."/>
            <person name="Ferrarezi J.A."/>
            <person name="Labate C.A."/>
        </authorList>
    </citation>
    <scope>NUCLEOTIDE SEQUENCE</scope>
    <source>
        <strain evidence="17">MF-1</strain>
    </source>
</reference>
<dbReference type="GO" id="GO:0006457">
    <property type="term" value="P:protein folding"/>
    <property type="evidence" value="ECO:0007669"/>
    <property type="project" value="TreeGrafter"/>
</dbReference>
<evidence type="ECO:0000256" key="5">
    <source>
        <dbReference type="ARBA" id="ARBA00012723"/>
    </source>
</evidence>
<dbReference type="PANTHER" id="PTHR18929:SF132">
    <property type="entry name" value="PROTEIN DISULFIDE-ISOMERASE A3"/>
    <property type="match status" value="1"/>
</dbReference>
<dbReference type="EC" id="5.3.4.1" evidence="5 14"/>
<dbReference type="FunFam" id="3.40.30.10:FF:000139">
    <property type="entry name" value="Protein disulfide-isomerase"/>
    <property type="match status" value="1"/>
</dbReference>
<feature type="domain" description="Thioredoxin" evidence="16">
    <location>
        <begin position="4"/>
        <end position="138"/>
    </location>
</feature>
<evidence type="ECO:0000256" key="12">
    <source>
        <dbReference type="PIRSR" id="PIRSR605792-51"/>
    </source>
</evidence>
<dbReference type="InterPro" id="IPR005788">
    <property type="entry name" value="PDI_thioredoxin-like_dom"/>
</dbReference>
<feature type="chain" id="PRO_5040536752" description="Protein disulfide-isomerase" evidence="14">
    <location>
        <begin position="21"/>
        <end position="525"/>
    </location>
</feature>
<keyword evidence="18" id="KW-1185">Reference proteome</keyword>
<name>A0A9Q3F1F5_9BASI</name>
<comment type="catalytic activity">
    <reaction evidence="1 14">
        <text>Catalyzes the rearrangement of -S-S- bonds in proteins.</text>
        <dbReference type="EC" id="5.3.4.1"/>
    </reaction>
</comment>
<dbReference type="AlphaFoldDB" id="A0A9Q3F1F5"/>
<evidence type="ECO:0000256" key="8">
    <source>
        <dbReference type="ARBA" id="ARBA00022824"/>
    </source>
</evidence>
<keyword evidence="10 14" id="KW-0413">Isomerase</keyword>
<evidence type="ECO:0000313" key="17">
    <source>
        <dbReference type="EMBL" id="MBW0533190.1"/>
    </source>
</evidence>
<dbReference type="InterPro" id="IPR036249">
    <property type="entry name" value="Thioredoxin-like_sf"/>
</dbReference>
<feature type="region of interest" description="Disordered" evidence="15">
    <location>
        <begin position="493"/>
        <end position="525"/>
    </location>
</feature>
<dbReference type="InterPro" id="IPR013766">
    <property type="entry name" value="Thioredoxin_domain"/>
</dbReference>
<dbReference type="EMBL" id="AVOT02038338">
    <property type="protein sequence ID" value="MBW0533190.1"/>
    <property type="molecule type" value="Genomic_DNA"/>
</dbReference>
<dbReference type="Gene3D" id="3.40.30.10">
    <property type="entry name" value="Glutaredoxin"/>
    <property type="match status" value="4"/>
</dbReference>
<evidence type="ECO:0000256" key="11">
    <source>
        <dbReference type="ARBA" id="ARBA00023284"/>
    </source>
</evidence>
<dbReference type="Proteomes" id="UP000765509">
    <property type="component" value="Unassembled WGS sequence"/>
</dbReference>
<dbReference type="GO" id="GO:0005788">
    <property type="term" value="C:endoplasmic reticulum lumen"/>
    <property type="evidence" value="ECO:0007669"/>
    <property type="project" value="UniProtKB-SubCell"/>
</dbReference>
<evidence type="ECO:0000256" key="13">
    <source>
        <dbReference type="RuleBase" id="RU004208"/>
    </source>
</evidence>
<feature type="disulfide bond" description="Redox-active" evidence="12">
    <location>
        <begin position="400"/>
        <end position="403"/>
    </location>
</feature>
<dbReference type="OrthoDB" id="427280at2759"/>
<evidence type="ECO:0000256" key="15">
    <source>
        <dbReference type="SAM" id="MobiDB-lite"/>
    </source>
</evidence>
<protein>
    <recommendedName>
        <fullName evidence="5 14">Protein disulfide-isomerase</fullName>
        <ecNumber evidence="5 14">5.3.4.1</ecNumber>
    </recommendedName>
</protein>
<keyword evidence="6 14" id="KW-0732">Signal</keyword>
<evidence type="ECO:0000256" key="3">
    <source>
        <dbReference type="ARBA" id="ARBA00004319"/>
    </source>
</evidence>
<evidence type="ECO:0000256" key="10">
    <source>
        <dbReference type="ARBA" id="ARBA00023235"/>
    </source>
</evidence>
<keyword evidence="9 12" id="KW-1015">Disulfide bond</keyword>
<evidence type="ECO:0000256" key="1">
    <source>
        <dbReference type="ARBA" id="ARBA00001182"/>
    </source>
</evidence>